<evidence type="ECO:0000313" key="3">
    <source>
        <dbReference type="EMBL" id="QTR53316.1"/>
    </source>
</evidence>
<dbReference type="EMBL" id="CP072793">
    <property type="protein sequence ID" value="QTR53316.1"/>
    <property type="molecule type" value="Genomic_DNA"/>
</dbReference>
<evidence type="ECO:0000256" key="1">
    <source>
        <dbReference type="SAM" id="MobiDB-lite"/>
    </source>
</evidence>
<feature type="domain" description="GmrSD restriction endonucleases N-terminal" evidence="2">
    <location>
        <begin position="71"/>
        <end position="220"/>
    </location>
</feature>
<dbReference type="KEGG" id="tun:J9260_16680"/>
<dbReference type="PANTHER" id="PTHR39639">
    <property type="entry name" value="CHROMOSOME 16, WHOLE GENOME SHOTGUN SEQUENCE"/>
    <property type="match status" value="1"/>
</dbReference>
<evidence type="ECO:0000259" key="2">
    <source>
        <dbReference type="Pfam" id="PF03235"/>
    </source>
</evidence>
<dbReference type="Proteomes" id="UP000672009">
    <property type="component" value="Chromosome"/>
</dbReference>
<gene>
    <name evidence="3" type="ORF">J9260_16680</name>
</gene>
<evidence type="ECO:0000313" key="4">
    <source>
        <dbReference type="Proteomes" id="UP000672009"/>
    </source>
</evidence>
<reference evidence="3" key="1">
    <citation type="submission" date="2021-04" db="EMBL/GenBank/DDBJ databases">
        <title>Genomics, taxonomy and metabolism of representatives of sulfur bacteria of the genus Thiothrix: Thiothrix fructosivorans QT, Thiothrix unzii A1T and three new species, Thiothrix subterranea sp. nov., Thiothrix litoralis sp. nov. and 'Candidatus Thiothrix anitrata' sp. nov.</title>
        <authorList>
            <person name="Ravin N.V."/>
            <person name="Smolyakov D."/>
            <person name="Rudenko T.S."/>
            <person name="Mardanov A.V."/>
            <person name="Beletsky A.V."/>
            <person name="Markov N.D."/>
            <person name="Fomenkov A.I."/>
            <person name="Roberts R.J."/>
            <person name="Karnachuk O.V."/>
            <person name="Novikov A."/>
            <person name="Grabovich M.Y."/>
        </authorList>
    </citation>
    <scope>NUCLEOTIDE SEQUENCE</scope>
    <source>
        <strain evidence="3">A1</strain>
    </source>
</reference>
<dbReference type="InterPro" id="IPR004919">
    <property type="entry name" value="GmrSD_N"/>
</dbReference>
<protein>
    <submittedName>
        <fullName evidence="3">DUF262 domain-containing protein</fullName>
    </submittedName>
</protein>
<dbReference type="Pfam" id="PF03235">
    <property type="entry name" value="GmrSD_N"/>
    <property type="match status" value="1"/>
</dbReference>
<sequence>MIDESTEIEASENGVVPEKQLTTIHEARSESGEPAGVEADDADDLIEPFDPDLISIEQRVVPMDTLIRRLKQGSVRLNPNFQRKEVWDDGRRSRLIESIILRIPLPMFYVSADVEGRWDVVDGLQRLSTIRNFILGDENNAKLRLKKLEFLGERLNGKTFDDIDINSPAYQRMINTILETEMRFTIINPGTPEEVKRNVFKRLNTGGLPLTSQEIRHALYQGQVTDLLATLAESKSFKEATDNSINDSRMAARELVLYFLAFAVFPHSAYKGNMDTWLSNTMRVINLMPNLEQSKLIKIFGSQENIPEIKVRSIKCLSERFELAMRRGLILFGKYTFRKSLSVRGYYRTPVNKALFETWGNILAELNQEDFNVLHRNKELLVRVYDILLNGDDRLRELIDPFLIADFDFKEESLIYKTSDGIIKEFNLKKLTFFVFGDDIDFIRVFPLRIQETPSEENEKRIENYSCLLLNGHIGESLYSSISRHASKVESVKRRYMYLGNLVKNIITYAKQEQTA</sequence>
<name>A0A975IGQ4_9GAMM</name>
<dbReference type="AlphaFoldDB" id="A0A975IGQ4"/>
<accession>A0A975IGQ4</accession>
<keyword evidence="4" id="KW-1185">Reference proteome</keyword>
<feature type="region of interest" description="Disordered" evidence="1">
    <location>
        <begin position="1"/>
        <end position="38"/>
    </location>
</feature>
<organism evidence="3 4">
    <name type="scientific">Thiothrix unzii</name>
    <dbReference type="NCBI Taxonomy" id="111769"/>
    <lineage>
        <taxon>Bacteria</taxon>
        <taxon>Pseudomonadati</taxon>
        <taxon>Pseudomonadota</taxon>
        <taxon>Gammaproteobacteria</taxon>
        <taxon>Thiotrichales</taxon>
        <taxon>Thiotrichaceae</taxon>
        <taxon>Thiothrix</taxon>
    </lineage>
</organism>
<dbReference type="RefSeq" id="WP_210218839.1">
    <property type="nucleotide sequence ID" value="NZ_CP072793.1"/>
</dbReference>
<proteinExistence type="predicted"/>
<dbReference type="PANTHER" id="PTHR39639:SF1">
    <property type="entry name" value="DUF262 DOMAIN-CONTAINING PROTEIN"/>
    <property type="match status" value="1"/>
</dbReference>
<feature type="compositionally biased region" description="Acidic residues" evidence="1">
    <location>
        <begin position="1"/>
        <end position="10"/>
    </location>
</feature>